<dbReference type="AlphaFoldDB" id="A0A6L2N427"/>
<keyword evidence="1" id="KW-0479">Metal-binding</keyword>
<comment type="caution">
    <text evidence="4">The sequence shown here is derived from an EMBL/GenBank/DDBJ whole genome shotgun (WGS) entry which is preliminary data.</text>
</comment>
<proteinExistence type="predicted"/>
<dbReference type="SUPFAM" id="SSF57756">
    <property type="entry name" value="Retrovirus zinc finger-like domains"/>
    <property type="match status" value="1"/>
</dbReference>
<name>A0A6L2N427_TANCI</name>
<feature type="domain" description="CCHC-type" evidence="3">
    <location>
        <begin position="249"/>
        <end position="266"/>
    </location>
</feature>
<feature type="region of interest" description="Disordered" evidence="2">
    <location>
        <begin position="384"/>
        <end position="418"/>
    </location>
</feature>
<gene>
    <name evidence="4" type="ORF">Tci_052841</name>
</gene>
<keyword evidence="1" id="KW-0862">Zinc</keyword>
<reference evidence="4" key="1">
    <citation type="journal article" date="2019" name="Sci. Rep.">
        <title>Draft genome of Tanacetum cinerariifolium, the natural source of mosquito coil.</title>
        <authorList>
            <person name="Yamashiro T."/>
            <person name="Shiraishi A."/>
            <person name="Satake H."/>
            <person name="Nakayama K."/>
        </authorList>
    </citation>
    <scope>NUCLEOTIDE SEQUENCE</scope>
</reference>
<dbReference type="GO" id="GO:0003676">
    <property type="term" value="F:nucleic acid binding"/>
    <property type="evidence" value="ECO:0007669"/>
    <property type="project" value="InterPro"/>
</dbReference>
<feature type="region of interest" description="Disordered" evidence="2">
    <location>
        <begin position="228"/>
        <end position="249"/>
    </location>
</feature>
<evidence type="ECO:0000256" key="2">
    <source>
        <dbReference type="SAM" id="MobiDB-lite"/>
    </source>
</evidence>
<feature type="compositionally biased region" description="Acidic residues" evidence="2">
    <location>
        <begin position="390"/>
        <end position="400"/>
    </location>
</feature>
<dbReference type="PANTHER" id="PTHR34676:SF28">
    <property type="entry name" value="ZINC FINGER, CCHC-TYPE, RIBONUCLEASE H-LIKE DOMAIN, GAG-PRE-INTEGRASE DOMAIN PROTEIN-RELATED"/>
    <property type="match status" value="1"/>
</dbReference>
<evidence type="ECO:0000259" key="3">
    <source>
        <dbReference type="PROSITE" id="PS50158"/>
    </source>
</evidence>
<sequence length="440" mass="51759">MQRPPLFESDGFIYWKNIFETYVKSKDLDLWHVITDGDFSPIQNNPETKKDETVHFLKQNDDLKKKLAKNNEAKMVIYNALPRKEYERIFMCQTAKEIWNTLLITHQEEESIDNAFAKFNTIITSLKALDEGFSSNNCVRKFLKVLHPKWRATVTEIDESENLTTLSLDELIGNLNVYEEVIKKDSETVKSKKEKSRSIALKARRNLVMMIAQILKVKIKNMSWPYQQPHEERKSFQRNKDDKNGKGERKCFKCGDPNHPIKECPKLSRYQNQKVFVGGSWSDSDEDVEERQRMKSVLWLKLPMREHRDRLPACLAHMLYCVVAEEQYNLAYFFVKRIECARATPTANLPYGMFLTRLYRYVMETYPYLDNGTYDIVERVMRTSSHQHDDDDDDDDDDDVETSRASNPSPTTYLNSLNPLDYQNYQMPSFFEQTDETLFA</sequence>
<feature type="compositionally biased region" description="Basic and acidic residues" evidence="2">
    <location>
        <begin position="229"/>
        <end position="249"/>
    </location>
</feature>
<evidence type="ECO:0000313" key="4">
    <source>
        <dbReference type="EMBL" id="GEU80863.1"/>
    </source>
</evidence>
<dbReference type="GO" id="GO:0008270">
    <property type="term" value="F:zinc ion binding"/>
    <property type="evidence" value="ECO:0007669"/>
    <property type="project" value="UniProtKB-KW"/>
</dbReference>
<protein>
    <submittedName>
        <fullName evidence="4">Zf-CCHC domain-containing protein/DUF4219 domain-containing protein/UBN2 domain-containing protein</fullName>
    </submittedName>
</protein>
<dbReference type="PANTHER" id="PTHR34676">
    <property type="entry name" value="DUF4219 DOMAIN-CONTAINING PROTEIN-RELATED"/>
    <property type="match status" value="1"/>
</dbReference>
<keyword evidence="1" id="KW-0863">Zinc-finger</keyword>
<dbReference type="PROSITE" id="PS50158">
    <property type="entry name" value="ZF_CCHC"/>
    <property type="match status" value="1"/>
</dbReference>
<dbReference type="InterPro" id="IPR036875">
    <property type="entry name" value="Znf_CCHC_sf"/>
</dbReference>
<evidence type="ECO:0000256" key="1">
    <source>
        <dbReference type="PROSITE-ProRule" id="PRU00047"/>
    </source>
</evidence>
<feature type="compositionally biased region" description="Polar residues" evidence="2">
    <location>
        <begin position="403"/>
        <end position="418"/>
    </location>
</feature>
<accession>A0A6L2N427</accession>
<dbReference type="EMBL" id="BKCJ010008159">
    <property type="protein sequence ID" value="GEU80863.1"/>
    <property type="molecule type" value="Genomic_DNA"/>
</dbReference>
<dbReference type="Pfam" id="PF14223">
    <property type="entry name" value="Retrotran_gag_2"/>
    <property type="match status" value="1"/>
</dbReference>
<dbReference type="InterPro" id="IPR001878">
    <property type="entry name" value="Znf_CCHC"/>
</dbReference>
<organism evidence="4">
    <name type="scientific">Tanacetum cinerariifolium</name>
    <name type="common">Dalmatian daisy</name>
    <name type="synonym">Chrysanthemum cinerariifolium</name>
    <dbReference type="NCBI Taxonomy" id="118510"/>
    <lineage>
        <taxon>Eukaryota</taxon>
        <taxon>Viridiplantae</taxon>
        <taxon>Streptophyta</taxon>
        <taxon>Embryophyta</taxon>
        <taxon>Tracheophyta</taxon>
        <taxon>Spermatophyta</taxon>
        <taxon>Magnoliopsida</taxon>
        <taxon>eudicotyledons</taxon>
        <taxon>Gunneridae</taxon>
        <taxon>Pentapetalae</taxon>
        <taxon>asterids</taxon>
        <taxon>campanulids</taxon>
        <taxon>Asterales</taxon>
        <taxon>Asteraceae</taxon>
        <taxon>Asteroideae</taxon>
        <taxon>Anthemideae</taxon>
        <taxon>Anthemidinae</taxon>
        <taxon>Tanacetum</taxon>
    </lineage>
</organism>